<dbReference type="EMBL" id="JAMRDG010000002">
    <property type="protein sequence ID" value="KAJ3690723.1"/>
    <property type="molecule type" value="Genomic_DNA"/>
</dbReference>
<reference evidence="3 4" key="1">
    <citation type="journal article" date="2022" name="Cell">
        <title>Repeat-based holocentromeres influence genome architecture and karyotype evolution.</title>
        <authorList>
            <person name="Hofstatter P.G."/>
            <person name="Thangavel G."/>
            <person name="Lux T."/>
            <person name="Neumann P."/>
            <person name="Vondrak T."/>
            <person name="Novak P."/>
            <person name="Zhang M."/>
            <person name="Costa L."/>
            <person name="Castellani M."/>
            <person name="Scott A."/>
            <person name="Toegelov H."/>
            <person name="Fuchs J."/>
            <person name="Mata-Sucre Y."/>
            <person name="Dias Y."/>
            <person name="Vanzela A.L.L."/>
            <person name="Huettel B."/>
            <person name="Almeida C.C.S."/>
            <person name="Simkova H."/>
            <person name="Souza G."/>
            <person name="Pedrosa-Harand A."/>
            <person name="Macas J."/>
            <person name="Mayer K.F.X."/>
            <person name="Houben A."/>
            <person name="Marques A."/>
        </authorList>
    </citation>
    <scope>NUCLEOTIDE SEQUENCE [LARGE SCALE GENOMIC DNA]</scope>
    <source>
        <strain evidence="3">RhyTen1mFocal</strain>
    </source>
</reference>
<dbReference type="AlphaFoldDB" id="A0AAD6ENA5"/>
<gene>
    <name evidence="3" type="ORF">LUZ61_019887</name>
</gene>
<comment type="caution">
    <text evidence="3">The sequence shown here is derived from an EMBL/GenBank/DDBJ whole genome shotgun (WGS) entry which is preliminary data.</text>
</comment>
<protein>
    <recommendedName>
        <fullName evidence="1">HVA22-like protein</fullName>
    </recommendedName>
</protein>
<feature type="region of interest" description="Disordered" evidence="2">
    <location>
        <begin position="220"/>
        <end position="239"/>
    </location>
</feature>
<evidence type="ECO:0000256" key="1">
    <source>
        <dbReference type="RuleBase" id="RU362006"/>
    </source>
</evidence>
<sequence>MIGSFLTRALILALGYAYPAYNCYKTVEMNRPDIEKLRFWSKYWILIAVLTVVERFSDFIISWLPMYGEAKLAFIVYLWYTKTNGTPYVYDTFLRPLVAKHERDIDRNLVELKTRATDIAAEYCSKGVVSSQTLVFEAIRYASHLLASRTSPVKDTTTTMQTEEKSAMPSGKIHVQVSRSEELKITDVKSTGAMEMEDGAETTAQESAIEDTIRLTRAKLRKRMGGIGTGTDSGTDTPK</sequence>
<organism evidence="3 4">
    <name type="scientific">Rhynchospora tenuis</name>
    <dbReference type="NCBI Taxonomy" id="198213"/>
    <lineage>
        <taxon>Eukaryota</taxon>
        <taxon>Viridiplantae</taxon>
        <taxon>Streptophyta</taxon>
        <taxon>Embryophyta</taxon>
        <taxon>Tracheophyta</taxon>
        <taxon>Spermatophyta</taxon>
        <taxon>Magnoliopsida</taxon>
        <taxon>Liliopsida</taxon>
        <taxon>Poales</taxon>
        <taxon>Cyperaceae</taxon>
        <taxon>Cyperoideae</taxon>
        <taxon>Rhynchosporeae</taxon>
        <taxon>Rhynchospora</taxon>
    </lineage>
</organism>
<evidence type="ECO:0000313" key="3">
    <source>
        <dbReference type="EMBL" id="KAJ3690723.1"/>
    </source>
</evidence>
<dbReference type="InterPro" id="IPR004345">
    <property type="entry name" value="TB2_DP1_HVA22"/>
</dbReference>
<dbReference type="PANTHER" id="PTHR12300">
    <property type="entry name" value="HVA22-LIKE PROTEINS"/>
    <property type="match status" value="1"/>
</dbReference>
<keyword evidence="4" id="KW-1185">Reference proteome</keyword>
<evidence type="ECO:0000313" key="4">
    <source>
        <dbReference type="Proteomes" id="UP001210211"/>
    </source>
</evidence>
<dbReference type="Pfam" id="PF03134">
    <property type="entry name" value="TB2_DP1_HVA22"/>
    <property type="match status" value="1"/>
</dbReference>
<name>A0AAD6ENA5_9POAL</name>
<comment type="similarity">
    <text evidence="1">Belongs to the DP1 family.</text>
</comment>
<dbReference type="PANTHER" id="PTHR12300:SF100">
    <property type="entry name" value="HVA22-LIKE PROTEIN"/>
    <property type="match status" value="1"/>
</dbReference>
<comment type="subcellular location">
    <subcellularLocation>
        <location evidence="1">Membrane</location>
        <topology evidence="1">Multi-pass membrane protein</topology>
    </subcellularLocation>
</comment>
<dbReference type="GO" id="GO:0016020">
    <property type="term" value="C:membrane"/>
    <property type="evidence" value="ECO:0007669"/>
    <property type="project" value="UniProtKB-SubCell"/>
</dbReference>
<evidence type="ECO:0000256" key="2">
    <source>
        <dbReference type="SAM" id="MobiDB-lite"/>
    </source>
</evidence>
<accession>A0AAD6ENA5</accession>
<proteinExistence type="inferred from homology"/>
<dbReference type="Proteomes" id="UP001210211">
    <property type="component" value="Unassembled WGS sequence"/>
</dbReference>